<keyword evidence="3" id="KW-1185">Reference proteome</keyword>
<dbReference type="EMBL" id="KZ987873">
    <property type="protein sequence ID" value="RKP14175.1"/>
    <property type="molecule type" value="Genomic_DNA"/>
</dbReference>
<dbReference type="PANTHER" id="PTHR14659">
    <property type="entry name" value="ALPHA- AND GAMMA-ADAPTIN-BINDING PROTEIN P34"/>
    <property type="match status" value="1"/>
</dbReference>
<dbReference type="Gene3D" id="3.40.50.11960">
    <property type="match status" value="1"/>
</dbReference>
<feature type="region of interest" description="Disordered" evidence="1">
    <location>
        <begin position="183"/>
        <end position="205"/>
    </location>
</feature>
<organism evidence="2 3">
    <name type="scientific">Piptocephalis cylindrospora</name>
    <dbReference type="NCBI Taxonomy" id="1907219"/>
    <lineage>
        <taxon>Eukaryota</taxon>
        <taxon>Fungi</taxon>
        <taxon>Fungi incertae sedis</taxon>
        <taxon>Zoopagomycota</taxon>
        <taxon>Zoopagomycotina</taxon>
        <taxon>Zoopagomycetes</taxon>
        <taxon>Zoopagales</taxon>
        <taxon>Piptocephalidaceae</taxon>
        <taxon>Piptocephalis</taxon>
    </lineage>
</organism>
<proteinExistence type="predicted"/>
<name>A0A4P9Y5F1_9FUNG</name>
<evidence type="ECO:0000313" key="2">
    <source>
        <dbReference type="EMBL" id="RKP14175.1"/>
    </source>
</evidence>
<dbReference type="Proteomes" id="UP000267251">
    <property type="component" value="Unassembled WGS sequence"/>
</dbReference>
<gene>
    <name evidence="2" type="ORF">BJ684DRAFT_15482</name>
</gene>
<sequence length="281" mass="32533">MSGLPGTIQVLSPSREGAERVMQDMLQARGEEPTLRKGQQRVPWTLKTKYYTARVEVKLGSWREEEEEAEAVVLALEPSQTSDYSDFLKEAEAFFQDRQPDIRVLAWYGADEEKKDGSSKEMEDMSTWCIEHEVELVPMKVEEEEEEEQDNEPEWKGRRGKDRVVEVLECHVWSSAVMVSKSKGVTKDKGEAEEDGFGEFQSTEKEFRDDLDDRLHRLSLPDEDEEGGEMEGMDMEHAFAQLLSFKDNWEDLSKDERRKRADQIAESFVDMLEDEDEDGEE</sequence>
<evidence type="ECO:0008006" key="4">
    <source>
        <dbReference type="Google" id="ProtNLM"/>
    </source>
</evidence>
<dbReference type="OrthoDB" id="10473083at2759"/>
<dbReference type="AlphaFoldDB" id="A0A4P9Y5F1"/>
<accession>A0A4P9Y5F1</accession>
<evidence type="ECO:0000313" key="3">
    <source>
        <dbReference type="Proteomes" id="UP000267251"/>
    </source>
</evidence>
<dbReference type="InterPro" id="IPR019341">
    <property type="entry name" value="Alpha/Gamma-adaptin-bd_p34"/>
</dbReference>
<reference evidence="3" key="1">
    <citation type="journal article" date="2018" name="Nat. Microbiol.">
        <title>Leveraging single-cell genomics to expand the fungal tree of life.</title>
        <authorList>
            <person name="Ahrendt S.R."/>
            <person name="Quandt C.A."/>
            <person name="Ciobanu D."/>
            <person name="Clum A."/>
            <person name="Salamov A."/>
            <person name="Andreopoulos B."/>
            <person name="Cheng J.F."/>
            <person name="Woyke T."/>
            <person name="Pelin A."/>
            <person name="Henrissat B."/>
            <person name="Reynolds N.K."/>
            <person name="Benny G.L."/>
            <person name="Smith M.E."/>
            <person name="James T.Y."/>
            <person name="Grigoriev I.V."/>
        </authorList>
    </citation>
    <scope>NUCLEOTIDE SEQUENCE [LARGE SCALE GENOMIC DNA]</scope>
</reference>
<dbReference type="PANTHER" id="PTHR14659:SF1">
    <property type="entry name" value="ALPHA- AND GAMMA-ADAPTIN-BINDING PROTEIN P34"/>
    <property type="match status" value="1"/>
</dbReference>
<protein>
    <recommendedName>
        <fullName evidence="4">Alpha and gamma adaptin binding protein p34-domain-containing protein</fullName>
    </recommendedName>
</protein>
<dbReference type="Pfam" id="PF10199">
    <property type="entry name" value="Adaptin_binding"/>
    <property type="match status" value="1"/>
</dbReference>
<evidence type="ECO:0000256" key="1">
    <source>
        <dbReference type="SAM" id="MobiDB-lite"/>
    </source>
</evidence>